<name>A0A1G8Y8B1_ACTMZ</name>
<dbReference type="EMBL" id="FNFM01000003">
    <property type="protein sequence ID" value="SDJ99036.1"/>
    <property type="molecule type" value="Genomic_DNA"/>
</dbReference>
<gene>
    <name evidence="1" type="ORF">SAMN04487820_103312</name>
</gene>
<dbReference type="AlphaFoldDB" id="A0A1G8Y8B1"/>
<dbReference type="Proteomes" id="UP000199213">
    <property type="component" value="Unassembled WGS sequence"/>
</dbReference>
<organism evidence="1 2">
    <name type="scientific">Actinopolyspora mzabensis</name>
    <dbReference type="NCBI Taxonomy" id="995066"/>
    <lineage>
        <taxon>Bacteria</taxon>
        <taxon>Bacillati</taxon>
        <taxon>Actinomycetota</taxon>
        <taxon>Actinomycetes</taxon>
        <taxon>Actinopolysporales</taxon>
        <taxon>Actinopolysporaceae</taxon>
        <taxon>Actinopolyspora</taxon>
    </lineage>
</organism>
<protein>
    <submittedName>
        <fullName evidence="1">Winged helix-turn-helix DNA-binding</fullName>
    </submittedName>
</protein>
<dbReference type="InterPro" id="IPR036388">
    <property type="entry name" value="WH-like_DNA-bd_sf"/>
</dbReference>
<reference evidence="2" key="1">
    <citation type="submission" date="2016-10" db="EMBL/GenBank/DDBJ databases">
        <authorList>
            <person name="Varghese N."/>
            <person name="Submissions S."/>
        </authorList>
    </citation>
    <scope>NUCLEOTIDE SEQUENCE [LARGE SCALE GENOMIC DNA]</scope>
    <source>
        <strain evidence="2">DSM 45460</strain>
    </source>
</reference>
<evidence type="ECO:0000313" key="1">
    <source>
        <dbReference type="EMBL" id="SDJ99036.1"/>
    </source>
</evidence>
<keyword evidence="2" id="KW-1185">Reference proteome</keyword>
<dbReference type="InterPro" id="IPR036390">
    <property type="entry name" value="WH_DNA-bd_sf"/>
</dbReference>
<dbReference type="InterPro" id="IPR011991">
    <property type="entry name" value="ArsR-like_HTH"/>
</dbReference>
<evidence type="ECO:0000313" key="2">
    <source>
        <dbReference type="Proteomes" id="UP000199213"/>
    </source>
</evidence>
<dbReference type="Pfam" id="PF13412">
    <property type="entry name" value="HTH_24"/>
    <property type="match status" value="1"/>
</dbReference>
<dbReference type="GO" id="GO:0003677">
    <property type="term" value="F:DNA binding"/>
    <property type="evidence" value="ECO:0007669"/>
    <property type="project" value="UniProtKB-KW"/>
</dbReference>
<dbReference type="CDD" id="cd00090">
    <property type="entry name" value="HTH_ARSR"/>
    <property type="match status" value="1"/>
</dbReference>
<dbReference type="SUPFAM" id="SSF46785">
    <property type="entry name" value="Winged helix' DNA-binding domain"/>
    <property type="match status" value="1"/>
</dbReference>
<sequence length="130" mass="14197">MAPGPDHDTRTLIHETKLTYHGGMNPAIKSTNTGPAADEQTSPGWTFLTNHGHVLLCLAAEGDLTIRQLAHRVGITERATQSIISDLIDGGYLTRTRVGRRNTYTVNPNGPLRHPLEAHHNVGTLIHALR</sequence>
<accession>A0A1G8Y8B1</accession>
<dbReference type="Gene3D" id="1.10.10.10">
    <property type="entry name" value="Winged helix-like DNA-binding domain superfamily/Winged helix DNA-binding domain"/>
    <property type="match status" value="1"/>
</dbReference>
<proteinExistence type="predicted"/>
<keyword evidence="1" id="KW-0238">DNA-binding</keyword>